<dbReference type="AlphaFoldDB" id="A0A382H5H2"/>
<dbReference type="InterPro" id="IPR050266">
    <property type="entry name" value="AB_hydrolase_sf"/>
</dbReference>
<organism evidence="3">
    <name type="scientific">marine metagenome</name>
    <dbReference type="NCBI Taxonomy" id="408172"/>
    <lineage>
        <taxon>unclassified sequences</taxon>
        <taxon>metagenomes</taxon>
        <taxon>ecological metagenomes</taxon>
    </lineage>
</organism>
<gene>
    <name evidence="3" type="ORF">METZ01_LOCUS235021</name>
</gene>
<keyword evidence="1" id="KW-0378">Hydrolase</keyword>
<dbReference type="PRINTS" id="PR00111">
    <property type="entry name" value="ABHYDROLASE"/>
</dbReference>
<dbReference type="Pfam" id="PF12697">
    <property type="entry name" value="Abhydrolase_6"/>
    <property type="match status" value="1"/>
</dbReference>
<reference evidence="3" key="1">
    <citation type="submission" date="2018-05" db="EMBL/GenBank/DDBJ databases">
        <authorList>
            <person name="Lanie J.A."/>
            <person name="Ng W.-L."/>
            <person name="Kazmierczak K.M."/>
            <person name="Andrzejewski T.M."/>
            <person name="Davidsen T.M."/>
            <person name="Wayne K.J."/>
            <person name="Tettelin H."/>
            <person name="Glass J.I."/>
            <person name="Rusch D."/>
            <person name="Podicherti R."/>
            <person name="Tsui H.-C.T."/>
            <person name="Winkler M.E."/>
        </authorList>
    </citation>
    <scope>NUCLEOTIDE SEQUENCE</scope>
</reference>
<feature type="domain" description="AB hydrolase-1" evidence="2">
    <location>
        <begin position="27"/>
        <end position="247"/>
    </location>
</feature>
<evidence type="ECO:0000259" key="2">
    <source>
        <dbReference type="Pfam" id="PF12697"/>
    </source>
</evidence>
<dbReference type="GO" id="GO:0016787">
    <property type="term" value="F:hydrolase activity"/>
    <property type="evidence" value="ECO:0007669"/>
    <property type="project" value="UniProtKB-KW"/>
</dbReference>
<evidence type="ECO:0000313" key="3">
    <source>
        <dbReference type="EMBL" id="SVB82167.1"/>
    </source>
</evidence>
<dbReference type="PANTHER" id="PTHR43798:SF31">
    <property type="entry name" value="AB HYDROLASE SUPERFAMILY PROTEIN YCLE"/>
    <property type="match status" value="1"/>
</dbReference>
<name>A0A382H5H2_9ZZZZ</name>
<dbReference type="Gene3D" id="3.40.50.1820">
    <property type="entry name" value="alpha/beta hydrolase"/>
    <property type="match status" value="1"/>
</dbReference>
<dbReference type="InterPro" id="IPR000073">
    <property type="entry name" value="AB_hydrolase_1"/>
</dbReference>
<dbReference type="EMBL" id="UINC01059121">
    <property type="protein sequence ID" value="SVB82167.1"/>
    <property type="molecule type" value="Genomic_DNA"/>
</dbReference>
<sequence length="261" mass="28946">MKYASIDGLKISYEHYASQARANNRRVIFIHGTGCNARVFERHLGVLSTRHEVAAIDLPGHGESTGSGFRGVADYAHYVAGLIEHLEWEGCVVAGHSLGGAIALAMALYYPKYVEGLLLIDTGARLRVNSEILETARRAADGEDLRPSNPRRGFARGTSQEIVDEINAITEQCGPLVTYKDWIADDTCDLMSRLPSIIVPSLAICGDEDEFTPIKYHEYFRDKLPNCQLKIISDAGHWPFVEQPELFDHTVLEFLDGLRGT</sequence>
<dbReference type="GO" id="GO:0016020">
    <property type="term" value="C:membrane"/>
    <property type="evidence" value="ECO:0007669"/>
    <property type="project" value="TreeGrafter"/>
</dbReference>
<accession>A0A382H5H2</accession>
<dbReference type="SUPFAM" id="SSF53474">
    <property type="entry name" value="alpha/beta-Hydrolases"/>
    <property type="match status" value="1"/>
</dbReference>
<proteinExistence type="predicted"/>
<evidence type="ECO:0000256" key="1">
    <source>
        <dbReference type="ARBA" id="ARBA00022801"/>
    </source>
</evidence>
<protein>
    <recommendedName>
        <fullName evidence="2">AB hydrolase-1 domain-containing protein</fullName>
    </recommendedName>
</protein>
<dbReference type="PANTHER" id="PTHR43798">
    <property type="entry name" value="MONOACYLGLYCEROL LIPASE"/>
    <property type="match status" value="1"/>
</dbReference>
<dbReference type="InterPro" id="IPR029058">
    <property type="entry name" value="AB_hydrolase_fold"/>
</dbReference>